<accession>A0A9P4HS58</accession>
<dbReference type="Pfam" id="PF21656">
    <property type="entry name" value="DUF6859"/>
    <property type="match status" value="1"/>
</dbReference>
<dbReference type="AlphaFoldDB" id="A0A9P4HS58"/>
<keyword evidence="6" id="KW-1185">Reference proteome</keyword>
<evidence type="ECO:0000259" key="3">
    <source>
        <dbReference type="Pfam" id="PF12955"/>
    </source>
</evidence>
<feature type="domain" description="Vacuolar sorting protein Vps3844 C-terminal" evidence="3">
    <location>
        <begin position="306"/>
        <end position="411"/>
    </location>
</feature>
<keyword evidence="1" id="KW-1133">Transmembrane helix</keyword>
<feature type="domain" description="Vacuolar sorting protein Vps3844 N-terminal" evidence="4">
    <location>
        <begin position="50"/>
        <end position="145"/>
    </location>
</feature>
<evidence type="ECO:0008006" key="7">
    <source>
        <dbReference type="Google" id="ProtNLM"/>
    </source>
</evidence>
<dbReference type="Pfam" id="PF12955">
    <property type="entry name" value="Vps3844_C"/>
    <property type="match status" value="1"/>
</dbReference>
<dbReference type="InterPro" id="IPR049205">
    <property type="entry name" value="Vps3844_N"/>
</dbReference>
<keyword evidence="1" id="KW-0472">Membrane</keyword>
<reference evidence="5" key="1">
    <citation type="journal article" date="2020" name="Stud. Mycol.">
        <title>101 Dothideomycetes genomes: a test case for predicting lifestyles and emergence of pathogens.</title>
        <authorList>
            <person name="Haridas S."/>
            <person name="Albert R."/>
            <person name="Binder M."/>
            <person name="Bloem J."/>
            <person name="Labutti K."/>
            <person name="Salamov A."/>
            <person name="Andreopoulos B."/>
            <person name="Baker S."/>
            <person name="Barry K."/>
            <person name="Bills G."/>
            <person name="Bluhm B."/>
            <person name="Cannon C."/>
            <person name="Castanera R."/>
            <person name="Culley D."/>
            <person name="Daum C."/>
            <person name="Ezra D."/>
            <person name="Gonzalez J."/>
            <person name="Henrissat B."/>
            <person name="Kuo A."/>
            <person name="Liang C."/>
            <person name="Lipzen A."/>
            <person name="Lutzoni F."/>
            <person name="Magnuson J."/>
            <person name="Mondo S."/>
            <person name="Nolan M."/>
            <person name="Ohm R."/>
            <person name="Pangilinan J."/>
            <person name="Park H.-J."/>
            <person name="Ramirez L."/>
            <person name="Alfaro M."/>
            <person name="Sun H."/>
            <person name="Tritt A."/>
            <person name="Yoshinaga Y."/>
            <person name="Zwiers L.-H."/>
            <person name="Turgeon B."/>
            <person name="Goodwin S."/>
            <person name="Spatafora J."/>
            <person name="Crous P."/>
            <person name="Grigoriev I."/>
        </authorList>
    </citation>
    <scope>NUCLEOTIDE SEQUENCE</scope>
    <source>
        <strain evidence="5">CBS 121410</strain>
    </source>
</reference>
<evidence type="ECO:0000313" key="5">
    <source>
        <dbReference type="EMBL" id="KAF2085602.1"/>
    </source>
</evidence>
<feature type="signal peptide" evidence="2">
    <location>
        <begin position="1"/>
        <end position="18"/>
    </location>
</feature>
<protein>
    <recommendedName>
        <fullName evidence="7">DUF3844 domain-containing protein</fullName>
    </recommendedName>
</protein>
<dbReference type="InterPro" id="IPR053065">
    <property type="entry name" value="Archenteron_Induction-Rel"/>
</dbReference>
<evidence type="ECO:0000313" key="6">
    <source>
        <dbReference type="Proteomes" id="UP000799776"/>
    </source>
</evidence>
<feature type="transmembrane region" description="Helical" evidence="1">
    <location>
        <begin position="376"/>
        <end position="398"/>
    </location>
</feature>
<proteinExistence type="predicted"/>
<comment type="caution">
    <text evidence="5">The sequence shown here is derived from an EMBL/GenBank/DDBJ whole genome shotgun (WGS) entry which is preliminary data.</text>
</comment>
<feature type="chain" id="PRO_5040457054" description="DUF3844 domain-containing protein" evidence="2">
    <location>
        <begin position="19"/>
        <end position="420"/>
    </location>
</feature>
<gene>
    <name evidence="5" type="ORF">K490DRAFT_46276</name>
</gene>
<keyword evidence="1" id="KW-0812">Transmembrane</keyword>
<evidence type="ECO:0000256" key="2">
    <source>
        <dbReference type="SAM" id="SignalP"/>
    </source>
</evidence>
<dbReference type="EMBL" id="ML978729">
    <property type="protein sequence ID" value="KAF2085602.1"/>
    <property type="molecule type" value="Genomic_DNA"/>
</dbReference>
<dbReference type="InterPro" id="IPR024382">
    <property type="entry name" value="Vps3844_C"/>
</dbReference>
<sequence>MKLSGSFIASSLLGLASAAAGSSSSGRVYVLDPHQPSPPLEHGAQPSDILSPETARLVFAQRLGLSQYHSLKNVDEASLRKVNVFGGRRPKLFGDEQLEDETTHVMIVVEGAKDTEIHSPQPMSSFILDNAPNAEANSRLLKDLAFQHEHLSQHPEISSFDALAPVADALNALSEDYQVTNKNGLVLVHLKNLLKAKTEDYLAQAERLSVAVSRVMDLCKEQAYPFTLAMMPDGHGQHTHQKRSVNPWGEYELPKRQAERKVSETILSESTPDSFLQETNTTSSNAEAPISHVDAATPLKGILPACFASKSACESSTNNCTGHGHCYKKYTDPDRDNLACYTCKCSASVRKNRDGTEKTTYYGGPACQKKDVVVPFWLFTGFAVGMAFLLSYGIGLLYSMGNEELPSVIGAGVSGPQARH</sequence>
<dbReference type="GO" id="GO:0005783">
    <property type="term" value="C:endoplasmic reticulum"/>
    <property type="evidence" value="ECO:0007669"/>
    <property type="project" value="TreeGrafter"/>
</dbReference>
<name>A0A9P4HS58_9PEZI</name>
<organism evidence="5 6">
    <name type="scientific">Saccharata proteae CBS 121410</name>
    <dbReference type="NCBI Taxonomy" id="1314787"/>
    <lineage>
        <taxon>Eukaryota</taxon>
        <taxon>Fungi</taxon>
        <taxon>Dikarya</taxon>
        <taxon>Ascomycota</taxon>
        <taxon>Pezizomycotina</taxon>
        <taxon>Dothideomycetes</taxon>
        <taxon>Dothideomycetes incertae sedis</taxon>
        <taxon>Botryosphaeriales</taxon>
        <taxon>Saccharataceae</taxon>
        <taxon>Saccharata</taxon>
    </lineage>
</organism>
<keyword evidence="2" id="KW-0732">Signal</keyword>
<dbReference type="Proteomes" id="UP000799776">
    <property type="component" value="Unassembled WGS sequence"/>
</dbReference>
<evidence type="ECO:0000256" key="1">
    <source>
        <dbReference type="SAM" id="Phobius"/>
    </source>
</evidence>
<dbReference type="PANTHER" id="PTHR36853:SF1">
    <property type="entry name" value="DUF3844 DOMAIN-CONTAINING PROTEIN"/>
    <property type="match status" value="1"/>
</dbReference>
<dbReference type="OrthoDB" id="5583277at2759"/>
<evidence type="ECO:0000259" key="4">
    <source>
        <dbReference type="Pfam" id="PF21656"/>
    </source>
</evidence>
<dbReference type="PANTHER" id="PTHR36853">
    <property type="entry name" value="EXPRESSED PROTEIN"/>
    <property type="match status" value="1"/>
</dbReference>